<protein>
    <recommendedName>
        <fullName evidence="1">uroporphyrinogen-III C-methyltransferase</fullName>
        <ecNumber evidence="1">2.1.1.107</ecNumber>
    </recommendedName>
</protein>
<keyword evidence="4" id="KW-0949">S-adenosyl-L-methionine</keyword>
<feature type="non-terminal residue" evidence="7">
    <location>
        <position position="235"/>
    </location>
</feature>
<dbReference type="CDD" id="cd11642">
    <property type="entry name" value="SUMT"/>
    <property type="match status" value="1"/>
</dbReference>
<gene>
    <name evidence="7" type="ORF">MICPUN_72207</name>
</gene>
<evidence type="ECO:0000256" key="5">
    <source>
        <dbReference type="ARBA" id="ARBA00023244"/>
    </source>
</evidence>
<dbReference type="InterPro" id="IPR014777">
    <property type="entry name" value="4pyrrole_Mease_sub1"/>
</dbReference>
<dbReference type="EC" id="2.1.1.107" evidence="1"/>
<dbReference type="FunFam" id="3.40.1010.10:FF:000001">
    <property type="entry name" value="Siroheme synthase"/>
    <property type="match status" value="1"/>
</dbReference>
<evidence type="ECO:0000259" key="6">
    <source>
        <dbReference type="Pfam" id="PF00590"/>
    </source>
</evidence>
<dbReference type="PANTHER" id="PTHR45790:SF3">
    <property type="entry name" value="S-ADENOSYL-L-METHIONINE-DEPENDENT UROPORPHYRINOGEN III METHYLTRANSFERASE, CHLOROPLASTIC"/>
    <property type="match status" value="1"/>
</dbReference>
<dbReference type="InterPro" id="IPR014776">
    <property type="entry name" value="4pyrrole_Mease_sub2"/>
</dbReference>
<dbReference type="InterPro" id="IPR035996">
    <property type="entry name" value="4pyrrol_Methylase_sf"/>
</dbReference>
<accession>C1DZ77</accession>
<evidence type="ECO:0000256" key="2">
    <source>
        <dbReference type="ARBA" id="ARBA00022603"/>
    </source>
</evidence>
<dbReference type="GeneID" id="8241003"/>
<dbReference type="PANTHER" id="PTHR45790">
    <property type="entry name" value="SIROHEME SYNTHASE-RELATED"/>
    <property type="match status" value="1"/>
</dbReference>
<dbReference type="InParanoid" id="C1DZ77"/>
<dbReference type="eggNOG" id="KOG1527">
    <property type="taxonomic scope" value="Eukaryota"/>
</dbReference>
<dbReference type="SUPFAM" id="SSF53790">
    <property type="entry name" value="Tetrapyrrole methylase"/>
    <property type="match status" value="1"/>
</dbReference>
<dbReference type="GO" id="GO:0004851">
    <property type="term" value="F:uroporphyrin-III C-methyltransferase activity"/>
    <property type="evidence" value="ECO:0007669"/>
    <property type="project" value="UniProtKB-EC"/>
</dbReference>
<dbReference type="InterPro" id="IPR006366">
    <property type="entry name" value="CobA/CysG_C"/>
</dbReference>
<dbReference type="Gene3D" id="3.30.950.10">
    <property type="entry name" value="Methyltransferase, Cobalt-precorrin-4 Transmethylase, Domain 2"/>
    <property type="match status" value="1"/>
</dbReference>
<evidence type="ECO:0000256" key="4">
    <source>
        <dbReference type="ARBA" id="ARBA00022691"/>
    </source>
</evidence>
<dbReference type="STRING" id="296587.C1DZ77"/>
<dbReference type="Pfam" id="PF00590">
    <property type="entry name" value="TP_methylase"/>
    <property type="match status" value="1"/>
</dbReference>
<dbReference type="AlphaFoldDB" id="C1DZ77"/>
<dbReference type="KEGG" id="mis:MICPUN_72207"/>
<dbReference type="Proteomes" id="UP000002009">
    <property type="component" value="Chromosome 2"/>
</dbReference>
<dbReference type="EMBL" id="CP001323">
    <property type="protein sequence ID" value="ACO61560.1"/>
    <property type="molecule type" value="Genomic_DNA"/>
</dbReference>
<organism evidence="7 8">
    <name type="scientific">Micromonas commoda (strain RCC299 / NOUM17 / CCMP2709)</name>
    <name type="common">Picoplanktonic green alga</name>
    <dbReference type="NCBI Taxonomy" id="296587"/>
    <lineage>
        <taxon>Eukaryota</taxon>
        <taxon>Viridiplantae</taxon>
        <taxon>Chlorophyta</taxon>
        <taxon>Mamiellophyceae</taxon>
        <taxon>Mamiellales</taxon>
        <taxon>Mamiellaceae</taxon>
        <taxon>Micromonas</taxon>
    </lineage>
</organism>
<keyword evidence="8" id="KW-1185">Reference proteome</keyword>
<proteinExistence type="predicted"/>
<dbReference type="OrthoDB" id="508204at2759"/>
<dbReference type="GO" id="GO:0032259">
    <property type="term" value="P:methylation"/>
    <property type="evidence" value="ECO:0007669"/>
    <property type="project" value="UniProtKB-KW"/>
</dbReference>
<keyword evidence="3" id="KW-0808">Transferase</keyword>
<dbReference type="NCBIfam" id="TIGR01469">
    <property type="entry name" value="cobA_cysG_Cterm"/>
    <property type="match status" value="1"/>
</dbReference>
<sequence>GKVFLIGAGPGGIDHVTVRALRLLRACDVVVHDDLGASDAALLDEAPPSAERVHVGKRGGDARSWTQPDIDNLLVSLCAKGKIVARLKGGCPSVFSRARSEMNALRANGFSYELVPGISSALAAPLRAGFPLTDVEIGKHFLVCSAHDPSSIDFPAFKGVDTCVFLMAGKSMDALCEGLAHGAGKDGSTPVALVRDACGANEAIWRGTLDSIRASIPKSEKLSPCVVVVGGVCAL</sequence>
<keyword evidence="2" id="KW-0489">Methyltransferase</keyword>
<evidence type="ECO:0000256" key="3">
    <source>
        <dbReference type="ARBA" id="ARBA00022679"/>
    </source>
</evidence>
<feature type="non-terminal residue" evidence="7">
    <location>
        <position position="1"/>
    </location>
</feature>
<reference evidence="7 8" key="1">
    <citation type="journal article" date="2009" name="Science">
        <title>Green evolution and dynamic adaptations revealed by genomes of the marine picoeukaryotes Micromonas.</title>
        <authorList>
            <person name="Worden A.Z."/>
            <person name="Lee J.H."/>
            <person name="Mock T."/>
            <person name="Rouze P."/>
            <person name="Simmons M.P."/>
            <person name="Aerts A.L."/>
            <person name="Allen A.E."/>
            <person name="Cuvelier M.L."/>
            <person name="Derelle E."/>
            <person name="Everett M.V."/>
            <person name="Foulon E."/>
            <person name="Grimwood J."/>
            <person name="Gundlach H."/>
            <person name="Henrissat B."/>
            <person name="Napoli C."/>
            <person name="McDonald S.M."/>
            <person name="Parker M.S."/>
            <person name="Rombauts S."/>
            <person name="Salamov A."/>
            <person name="Von Dassow P."/>
            <person name="Badger J.H."/>
            <person name="Coutinho P.M."/>
            <person name="Demir E."/>
            <person name="Dubchak I."/>
            <person name="Gentemann C."/>
            <person name="Eikrem W."/>
            <person name="Gready J.E."/>
            <person name="John U."/>
            <person name="Lanier W."/>
            <person name="Lindquist E.A."/>
            <person name="Lucas S."/>
            <person name="Mayer K.F."/>
            <person name="Moreau H."/>
            <person name="Not F."/>
            <person name="Otillar R."/>
            <person name="Panaud O."/>
            <person name="Pangilinan J."/>
            <person name="Paulsen I."/>
            <person name="Piegu B."/>
            <person name="Poliakov A."/>
            <person name="Robbens S."/>
            <person name="Schmutz J."/>
            <person name="Toulza E."/>
            <person name="Wyss T."/>
            <person name="Zelensky A."/>
            <person name="Zhou K."/>
            <person name="Armbrust E.V."/>
            <person name="Bhattacharya D."/>
            <person name="Goodenough U.W."/>
            <person name="Van de Peer Y."/>
            <person name="Grigoriev I.V."/>
        </authorList>
    </citation>
    <scope>NUCLEOTIDE SEQUENCE [LARGE SCALE GENOMIC DNA]</scope>
    <source>
        <strain evidence="8">RCC299 / NOUM17</strain>
    </source>
</reference>
<evidence type="ECO:0000313" key="7">
    <source>
        <dbReference type="EMBL" id="ACO61560.1"/>
    </source>
</evidence>
<dbReference type="GO" id="GO:0019354">
    <property type="term" value="P:siroheme biosynthetic process"/>
    <property type="evidence" value="ECO:0007669"/>
    <property type="project" value="InterPro"/>
</dbReference>
<evidence type="ECO:0000313" key="8">
    <source>
        <dbReference type="Proteomes" id="UP000002009"/>
    </source>
</evidence>
<feature type="domain" description="Tetrapyrrole methylase" evidence="6">
    <location>
        <begin position="2"/>
        <end position="212"/>
    </location>
</feature>
<dbReference type="RefSeq" id="XP_002500302.1">
    <property type="nucleotide sequence ID" value="XM_002500256.1"/>
</dbReference>
<dbReference type="Gene3D" id="3.40.1010.10">
    <property type="entry name" value="Cobalt-precorrin-4 Transmethylase, Domain 1"/>
    <property type="match status" value="1"/>
</dbReference>
<dbReference type="OMA" id="VIYMGIL"/>
<evidence type="ECO:0000256" key="1">
    <source>
        <dbReference type="ARBA" id="ARBA00012162"/>
    </source>
</evidence>
<keyword evidence="5" id="KW-0627">Porphyrin biosynthesis</keyword>
<dbReference type="InterPro" id="IPR050161">
    <property type="entry name" value="Siro_Cobalamin_biosynth"/>
</dbReference>
<dbReference type="InterPro" id="IPR000878">
    <property type="entry name" value="4pyrrol_Mease"/>
</dbReference>
<name>C1DZ77_MICCC</name>